<sequence length="84" mass="9619">MITKLTLRPDENVIERAKEYAQCQQLSLSKLVENYLGSLTSKSPKPSDDIEITPLVKSLSGVIKLPSDYEYKKEYGDYLTEKYN</sequence>
<dbReference type="Proteomes" id="UP000256405">
    <property type="component" value="Unassembled WGS sequence"/>
</dbReference>
<dbReference type="Pfam" id="PF19891">
    <property type="entry name" value="DUF6364"/>
    <property type="match status" value="1"/>
</dbReference>
<reference evidence="1 2" key="1">
    <citation type="submission" date="2018-08" db="EMBL/GenBank/DDBJ databases">
        <title>Genomic Encyclopedia of Archaeal and Bacterial Type Strains, Phase II (KMG-II): from individual species to whole genera.</title>
        <authorList>
            <person name="Goeker M."/>
        </authorList>
    </citation>
    <scope>NUCLEOTIDE SEQUENCE [LARGE SCALE GENOMIC DNA]</scope>
    <source>
        <strain evidence="1 2">DSM 15986</strain>
    </source>
</reference>
<proteinExistence type="predicted"/>
<dbReference type="AlphaFoldDB" id="A0A3E0DP47"/>
<dbReference type="RefSeq" id="WP_086541414.1">
    <property type="nucleotide sequence ID" value="NZ_MSSW01000027.1"/>
</dbReference>
<organism evidence="1 2">
    <name type="scientific">Algoriphagus antarcticus</name>
    <dbReference type="NCBI Taxonomy" id="238540"/>
    <lineage>
        <taxon>Bacteria</taxon>
        <taxon>Pseudomonadati</taxon>
        <taxon>Bacteroidota</taxon>
        <taxon>Cytophagia</taxon>
        <taxon>Cytophagales</taxon>
        <taxon>Cyclobacteriaceae</taxon>
        <taxon>Algoriphagus</taxon>
    </lineage>
</organism>
<evidence type="ECO:0000313" key="2">
    <source>
        <dbReference type="Proteomes" id="UP000256405"/>
    </source>
</evidence>
<dbReference type="OrthoDB" id="6198066at2"/>
<evidence type="ECO:0000313" key="1">
    <source>
        <dbReference type="EMBL" id="REG84710.1"/>
    </source>
</evidence>
<dbReference type="EMBL" id="QUNF01000014">
    <property type="protein sequence ID" value="REG84710.1"/>
    <property type="molecule type" value="Genomic_DNA"/>
</dbReference>
<name>A0A3E0DP47_9BACT</name>
<keyword evidence="2" id="KW-1185">Reference proteome</keyword>
<dbReference type="InterPro" id="IPR045944">
    <property type="entry name" value="DUF6364"/>
</dbReference>
<gene>
    <name evidence="1" type="ORF">C8N25_11459</name>
</gene>
<protein>
    <submittedName>
        <fullName evidence="1">Uncharacterized protein</fullName>
    </submittedName>
</protein>
<comment type="caution">
    <text evidence="1">The sequence shown here is derived from an EMBL/GenBank/DDBJ whole genome shotgun (WGS) entry which is preliminary data.</text>
</comment>
<accession>A0A3E0DP47</accession>